<sequence length="773" mass="86260">MLKRFRKLGNLLGAASPHENAALLSAHERPELLGVGLDELRQHFDAEFYLGTNSDVAAVSADPFEHYLEYGWREGREPFGQFFSTLYEHRVPISSPEVCPLAGYVVSIKKDGGSKEASSTSSAADSSSADRGNGVLRTDASEVLFEDIGGGGDPEYQRVSPLNWYGNQDPSWASGIFSLLRSLGHRTTELEEIPLANYVRNIFDPDFVRDNMGLGDEIGDSECFVRYLMFGLLSGMSPSPFFHDATYRRRVEKRGLLEIGKEAAFVHFLKHGLRADISPSPLFSNEDYVSLNRDLVHYPGPKLFHFINHGLEERRQFSSLVTIAHGDSGVALNSSRKFFSRLGAIERAHDELGAAAEFKESQLLTKILADAHSIDPYVMTDMSIPSFVPPWHDQDYVAFNQALEEIPEGEFDAVVLIPFCKVGGSDYVAGVLSRSLSRLGKNVLVVQTDQSDWHRSDWFGNVSRLDLSEITKGLSSDKATRLLYEVLRAIRPKNTFNVNSRLAFETFNRFGRQLKTFTGLHAYYFCADRTPSGDEAGYPVCYFSAIFEHLTTAITDSKDLSNTLTKRFMLMGRMADRVTCVYTPSKICIQNDTLAERQLAGAAKRERPRIMWAGRFDRQKRFDLLLDVAREMPDVDFWAWGKAVLNSPPDLSELPSNVTLHEPFTSYDELPLEDVDGFFYTSDWDGVPTILIELGGLGVPLIASASGGVPELINDKTGWPVPVGSTVKAYADAIKAMMADTEQRSTRSKALREKVRRQHSQASFDKKIAGLLK</sequence>
<feature type="compositionally biased region" description="Low complexity" evidence="1">
    <location>
        <begin position="117"/>
        <end position="130"/>
    </location>
</feature>
<dbReference type="RefSeq" id="WP_317387022.1">
    <property type="nucleotide sequence ID" value="NZ_CP136705.1"/>
</dbReference>
<protein>
    <submittedName>
        <fullName evidence="2">Glycosyltransferase family 4 protein</fullName>
        <ecNumber evidence="2">2.4.-.-</ecNumber>
    </submittedName>
</protein>
<name>A0ABZ0HKG5_TRISK</name>
<reference evidence="2 3" key="1">
    <citation type="submission" date="2023-10" db="EMBL/GenBank/DDBJ databases">
        <title>Eight complete genome sequences of bacteria isolated from laboratory stock of Giant Kelp gametophytes.</title>
        <authorList>
            <person name="Tolentino B."/>
            <person name="Nuzhdin S."/>
        </authorList>
    </citation>
    <scope>NUCLEOTIDE SEQUENCE [LARGE SCALE GENOMIC DNA]</scope>
    <source>
        <strain evidence="2 3">LC.270.F.C4</strain>
        <plasmid evidence="2 3">unnamed2</plasmid>
    </source>
</reference>
<evidence type="ECO:0000313" key="3">
    <source>
        <dbReference type="Proteomes" id="UP001302666"/>
    </source>
</evidence>
<dbReference type="SUPFAM" id="SSF53756">
    <property type="entry name" value="UDP-Glycosyltransferase/glycogen phosphorylase"/>
    <property type="match status" value="1"/>
</dbReference>
<dbReference type="EMBL" id="CP136705">
    <property type="protein sequence ID" value="WOI35323.1"/>
    <property type="molecule type" value="Genomic_DNA"/>
</dbReference>
<dbReference type="GO" id="GO:0016757">
    <property type="term" value="F:glycosyltransferase activity"/>
    <property type="evidence" value="ECO:0007669"/>
    <property type="project" value="UniProtKB-KW"/>
</dbReference>
<keyword evidence="3" id="KW-1185">Reference proteome</keyword>
<geneLocation type="plasmid" evidence="2 3">
    <name>unnamed2</name>
</geneLocation>
<dbReference type="CDD" id="cd03801">
    <property type="entry name" value="GT4_PimA-like"/>
    <property type="match status" value="1"/>
</dbReference>
<dbReference type="Pfam" id="PF13692">
    <property type="entry name" value="Glyco_trans_1_4"/>
    <property type="match status" value="1"/>
</dbReference>
<feature type="region of interest" description="Disordered" evidence="1">
    <location>
        <begin position="112"/>
        <end position="134"/>
    </location>
</feature>
<dbReference type="PANTHER" id="PTHR12526">
    <property type="entry name" value="GLYCOSYLTRANSFERASE"/>
    <property type="match status" value="1"/>
</dbReference>
<evidence type="ECO:0000256" key="1">
    <source>
        <dbReference type="SAM" id="MobiDB-lite"/>
    </source>
</evidence>
<keyword evidence="2" id="KW-0328">Glycosyltransferase</keyword>
<dbReference type="EC" id="2.4.-.-" evidence="2"/>
<proteinExistence type="predicted"/>
<gene>
    <name evidence="2" type="ORF">R1T40_20985</name>
</gene>
<accession>A0ABZ0HKG5</accession>
<dbReference type="Proteomes" id="UP001302666">
    <property type="component" value="Plasmid unnamed2"/>
</dbReference>
<dbReference type="Gene3D" id="3.40.50.2000">
    <property type="entry name" value="Glycogen Phosphorylase B"/>
    <property type="match status" value="1"/>
</dbReference>
<evidence type="ECO:0000313" key="2">
    <source>
        <dbReference type="EMBL" id="WOI35323.1"/>
    </source>
</evidence>
<keyword evidence="2" id="KW-0808">Transferase</keyword>
<organism evidence="2 3">
    <name type="scientific">Tritonibacter scottomollicae</name>
    <name type="common">Epibacterium scottomollicae</name>
    <dbReference type="NCBI Taxonomy" id="483013"/>
    <lineage>
        <taxon>Bacteria</taxon>
        <taxon>Pseudomonadati</taxon>
        <taxon>Pseudomonadota</taxon>
        <taxon>Alphaproteobacteria</taxon>
        <taxon>Rhodobacterales</taxon>
        <taxon>Paracoccaceae</taxon>
        <taxon>Tritonibacter</taxon>
    </lineage>
</organism>
<keyword evidence="2" id="KW-0614">Plasmid</keyword>